<dbReference type="Proteomes" id="UP000291020">
    <property type="component" value="Unassembled WGS sequence"/>
</dbReference>
<protein>
    <submittedName>
        <fullName evidence="1">Uncharacterized protein</fullName>
    </submittedName>
</protein>
<reference evidence="1" key="2">
    <citation type="submission" date="2025-08" db="UniProtKB">
        <authorList>
            <consortium name="Ensembl"/>
        </authorList>
    </citation>
    <scope>IDENTIFICATION</scope>
</reference>
<name>A0A452GHY1_9SAUR</name>
<reference evidence="1" key="3">
    <citation type="submission" date="2025-09" db="UniProtKB">
        <authorList>
            <consortium name="Ensembl"/>
        </authorList>
    </citation>
    <scope>IDENTIFICATION</scope>
</reference>
<keyword evidence="2" id="KW-1185">Reference proteome</keyword>
<dbReference type="Ensembl" id="ENSGAGT00000001332.1">
    <property type="protein sequence ID" value="ENSGAGP00000001186.1"/>
    <property type="gene ID" value="ENSGAGG00000000957.1"/>
</dbReference>
<dbReference type="AlphaFoldDB" id="A0A452GHY1"/>
<organism evidence="1 2">
    <name type="scientific">Gopherus agassizii</name>
    <name type="common">Agassiz's desert tortoise</name>
    <dbReference type="NCBI Taxonomy" id="38772"/>
    <lineage>
        <taxon>Eukaryota</taxon>
        <taxon>Metazoa</taxon>
        <taxon>Chordata</taxon>
        <taxon>Craniata</taxon>
        <taxon>Vertebrata</taxon>
        <taxon>Euteleostomi</taxon>
        <taxon>Archelosauria</taxon>
        <taxon>Testudinata</taxon>
        <taxon>Testudines</taxon>
        <taxon>Cryptodira</taxon>
        <taxon>Durocryptodira</taxon>
        <taxon>Testudinoidea</taxon>
        <taxon>Testudinidae</taxon>
        <taxon>Gopherus</taxon>
    </lineage>
</organism>
<sequence length="47" mass="5259">MRIPCSDLDCPNWVLPEISTLAKIVKWKLSLSLWLGQGSFTPQLATT</sequence>
<proteinExistence type="predicted"/>
<evidence type="ECO:0000313" key="2">
    <source>
        <dbReference type="Proteomes" id="UP000291020"/>
    </source>
</evidence>
<reference evidence="2" key="1">
    <citation type="journal article" date="2017" name="PLoS ONE">
        <title>The Agassiz's desert tortoise genome provides a resource for the conservation of a threatened species.</title>
        <authorList>
            <person name="Tollis M."/>
            <person name="DeNardo D.F."/>
            <person name="Cornelius J.A."/>
            <person name="Dolby G.A."/>
            <person name="Edwards T."/>
            <person name="Henen B.T."/>
            <person name="Karl A.E."/>
            <person name="Murphy R.W."/>
            <person name="Kusumi K."/>
        </authorList>
    </citation>
    <scope>NUCLEOTIDE SEQUENCE [LARGE SCALE GENOMIC DNA]</scope>
</reference>
<evidence type="ECO:0000313" key="1">
    <source>
        <dbReference type="Ensembl" id="ENSGAGP00000001186.1"/>
    </source>
</evidence>
<accession>A0A452GHY1</accession>